<organism evidence="1 2">
    <name type="scientific">Nonomuraea antimicrobica</name>
    <dbReference type="NCBI Taxonomy" id="561173"/>
    <lineage>
        <taxon>Bacteria</taxon>
        <taxon>Bacillati</taxon>
        <taxon>Actinomycetota</taxon>
        <taxon>Actinomycetes</taxon>
        <taxon>Streptosporangiales</taxon>
        <taxon>Streptosporangiaceae</taxon>
        <taxon>Nonomuraea</taxon>
    </lineage>
</organism>
<keyword evidence="2" id="KW-1185">Reference proteome</keyword>
<evidence type="ECO:0000313" key="1">
    <source>
        <dbReference type="EMBL" id="GAA3711229.1"/>
    </source>
</evidence>
<gene>
    <name evidence="1" type="ORF">GCM10022224_090910</name>
</gene>
<dbReference type="RefSeq" id="WP_344893831.1">
    <property type="nucleotide sequence ID" value="NZ_BAAAZP010000212.1"/>
</dbReference>
<accession>A0ABP7DX38</accession>
<proteinExistence type="predicted"/>
<name>A0ABP7DX38_9ACTN</name>
<dbReference type="EMBL" id="BAAAZP010000212">
    <property type="protein sequence ID" value="GAA3711229.1"/>
    <property type="molecule type" value="Genomic_DNA"/>
</dbReference>
<reference evidence="2" key="1">
    <citation type="journal article" date="2019" name="Int. J. Syst. Evol. Microbiol.">
        <title>The Global Catalogue of Microorganisms (GCM) 10K type strain sequencing project: providing services to taxonomists for standard genome sequencing and annotation.</title>
        <authorList>
            <consortium name="The Broad Institute Genomics Platform"/>
            <consortium name="The Broad Institute Genome Sequencing Center for Infectious Disease"/>
            <person name="Wu L."/>
            <person name="Ma J."/>
        </authorList>
    </citation>
    <scope>NUCLEOTIDE SEQUENCE [LARGE SCALE GENOMIC DNA]</scope>
    <source>
        <strain evidence="2">JCM 16904</strain>
    </source>
</reference>
<evidence type="ECO:0000313" key="2">
    <source>
        <dbReference type="Proteomes" id="UP001500902"/>
    </source>
</evidence>
<protein>
    <submittedName>
        <fullName evidence="1">Uncharacterized protein</fullName>
    </submittedName>
</protein>
<comment type="caution">
    <text evidence="1">The sequence shown here is derived from an EMBL/GenBank/DDBJ whole genome shotgun (WGS) entry which is preliminary data.</text>
</comment>
<sequence>MGRHYRKSIEVGLFRINLPRRGWTVIHALVGLHLDAGVHSRPGGKAAWGPPAHAALRI</sequence>
<dbReference type="Proteomes" id="UP001500902">
    <property type="component" value="Unassembled WGS sequence"/>
</dbReference>